<keyword evidence="3 7" id="KW-1133">Transmembrane helix</keyword>
<sequence length="406" mass="46437">MTEYAGKSARGRDQKNYRGRDAHGNSDKYRDRESYRDNDAYRNRDGYGDRDGYRDKDVRRDRDKYGDRENYRRDDYRQRDAYGDRDGYRDQDVGRDRDKYRDRGYDRDQDNYRGRDAYGDQDNYTERERMSRGPPRNDRERTEPPAYRDNGRYVEPVAADPPTIPEEYYYQKEVSWAAYYFAKLKYLATRRGILQATQVLLSILSVVLAAASQSASPGYLSLGDLGGVYYYSLGYAYSGFTGKDAERLNDLDLKYNALKTPAVNLTLAVVLPAMGLSFLFIVLGLLHIERRACGWLLFEALVSLIYGLGLIPAVAFYLHYNIEQVYGTQVCKDRSDMLASRNYTSTCVLHATEIMAGAFALLLAISYLMSIYVCVSDFREARRQKVAGGNEDDTAMGPVAASAYVT</sequence>
<dbReference type="InterPro" id="IPR008253">
    <property type="entry name" value="Marvel"/>
</dbReference>
<dbReference type="PROSITE" id="PS51225">
    <property type="entry name" value="MARVEL"/>
    <property type="match status" value="1"/>
</dbReference>
<evidence type="ECO:0000256" key="1">
    <source>
        <dbReference type="ARBA" id="ARBA00004141"/>
    </source>
</evidence>
<dbReference type="GO" id="GO:0016020">
    <property type="term" value="C:membrane"/>
    <property type="evidence" value="ECO:0007669"/>
    <property type="project" value="UniProtKB-SubCell"/>
</dbReference>
<evidence type="ECO:0000256" key="6">
    <source>
        <dbReference type="SAM" id="MobiDB-lite"/>
    </source>
</evidence>
<reference evidence="10 11" key="1">
    <citation type="submission" date="2025-04" db="UniProtKB">
        <authorList>
            <consortium name="RefSeq"/>
        </authorList>
    </citation>
    <scope>IDENTIFICATION</scope>
    <source>
        <tissue evidence="10 11">Sperm</tissue>
    </source>
</reference>
<keyword evidence="2 5" id="KW-0812">Transmembrane</keyword>
<keyword evidence="9" id="KW-1185">Reference proteome</keyword>
<dbReference type="RefSeq" id="XP_032802412.1">
    <property type="nucleotide sequence ID" value="XM_032946521.1"/>
</dbReference>
<evidence type="ECO:0000256" key="5">
    <source>
        <dbReference type="PROSITE-ProRule" id="PRU00581"/>
    </source>
</evidence>
<proteinExistence type="predicted"/>
<evidence type="ECO:0000313" key="10">
    <source>
        <dbReference type="RefSeq" id="XP_032802409.1"/>
    </source>
</evidence>
<evidence type="ECO:0000313" key="9">
    <source>
        <dbReference type="Proteomes" id="UP001318040"/>
    </source>
</evidence>
<feature type="transmembrane region" description="Helical" evidence="7">
    <location>
        <begin position="265"/>
        <end position="288"/>
    </location>
</feature>
<evidence type="ECO:0000313" key="15">
    <source>
        <dbReference type="RefSeq" id="XP_032802414.1"/>
    </source>
</evidence>
<dbReference type="RefSeq" id="XP_032802414.1">
    <property type="nucleotide sequence ID" value="XM_032946523.1"/>
</dbReference>
<comment type="subcellular location">
    <subcellularLocation>
        <location evidence="1">Membrane</location>
        <topology evidence="1">Multi-pass membrane protein</topology>
    </subcellularLocation>
</comment>
<gene>
    <name evidence="10 11 12 13 14 15" type="primary">LOC116938827</name>
</gene>
<dbReference type="RefSeq" id="XP_032802409.1">
    <property type="nucleotide sequence ID" value="XM_032946518.1"/>
</dbReference>
<feature type="domain" description="MARVEL" evidence="8">
    <location>
        <begin position="186"/>
        <end position="379"/>
    </location>
</feature>
<dbReference type="RefSeq" id="XP_032802411.1">
    <property type="nucleotide sequence ID" value="XM_032946520.1"/>
</dbReference>
<evidence type="ECO:0000313" key="14">
    <source>
        <dbReference type="RefSeq" id="XP_032802413.1"/>
    </source>
</evidence>
<feature type="region of interest" description="Disordered" evidence="6">
    <location>
        <begin position="1"/>
        <end position="158"/>
    </location>
</feature>
<feature type="compositionally biased region" description="Basic and acidic residues" evidence="6">
    <location>
        <begin position="10"/>
        <end position="143"/>
    </location>
</feature>
<evidence type="ECO:0000313" key="12">
    <source>
        <dbReference type="RefSeq" id="XP_032802411.1"/>
    </source>
</evidence>
<keyword evidence="4 5" id="KW-0472">Membrane</keyword>
<evidence type="ECO:0000259" key="8">
    <source>
        <dbReference type="PROSITE" id="PS51225"/>
    </source>
</evidence>
<dbReference type="Proteomes" id="UP001318040">
    <property type="component" value="Chromosome 4"/>
</dbReference>
<dbReference type="KEGG" id="pmrn:116938827"/>
<feature type="transmembrane region" description="Helical" evidence="7">
    <location>
        <begin position="193"/>
        <end position="212"/>
    </location>
</feature>
<evidence type="ECO:0000313" key="13">
    <source>
        <dbReference type="RefSeq" id="XP_032802412.1"/>
    </source>
</evidence>
<dbReference type="RefSeq" id="XP_032802413.1">
    <property type="nucleotide sequence ID" value="XM_032946522.1"/>
</dbReference>
<evidence type="ECO:0000256" key="7">
    <source>
        <dbReference type="SAM" id="Phobius"/>
    </source>
</evidence>
<name>A0AAJ7SPI6_PETMA</name>
<accession>A0AAJ7SPI6</accession>
<evidence type="ECO:0000256" key="2">
    <source>
        <dbReference type="ARBA" id="ARBA00022692"/>
    </source>
</evidence>
<protein>
    <submittedName>
        <fullName evidence="10 11">MARVEL domain-containing protein 3-like</fullName>
    </submittedName>
</protein>
<feature type="transmembrane region" description="Helical" evidence="7">
    <location>
        <begin position="295"/>
        <end position="318"/>
    </location>
</feature>
<feature type="transmembrane region" description="Helical" evidence="7">
    <location>
        <begin position="354"/>
        <end position="375"/>
    </location>
</feature>
<dbReference type="RefSeq" id="XP_032802410.1">
    <property type="nucleotide sequence ID" value="XM_032946519.1"/>
</dbReference>
<evidence type="ECO:0000256" key="4">
    <source>
        <dbReference type="ARBA" id="ARBA00023136"/>
    </source>
</evidence>
<organism evidence="9 12">
    <name type="scientific">Petromyzon marinus</name>
    <name type="common">Sea lamprey</name>
    <dbReference type="NCBI Taxonomy" id="7757"/>
    <lineage>
        <taxon>Eukaryota</taxon>
        <taxon>Metazoa</taxon>
        <taxon>Chordata</taxon>
        <taxon>Craniata</taxon>
        <taxon>Vertebrata</taxon>
        <taxon>Cyclostomata</taxon>
        <taxon>Hyperoartia</taxon>
        <taxon>Petromyzontiformes</taxon>
        <taxon>Petromyzontidae</taxon>
        <taxon>Petromyzon</taxon>
    </lineage>
</organism>
<evidence type="ECO:0000256" key="3">
    <source>
        <dbReference type="ARBA" id="ARBA00022989"/>
    </source>
</evidence>
<dbReference type="AlphaFoldDB" id="A0AAJ7SPI6"/>
<evidence type="ECO:0000313" key="11">
    <source>
        <dbReference type="RefSeq" id="XP_032802410.1"/>
    </source>
</evidence>